<dbReference type="EC" id="2.7.7.65" evidence="2"/>
<dbReference type="CDD" id="cd01949">
    <property type="entry name" value="GGDEF"/>
    <property type="match status" value="1"/>
</dbReference>
<evidence type="ECO:0000259" key="3">
    <source>
        <dbReference type="PROSITE" id="PS50887"/>
    </source>
</evidence>
<dbReference type="PANTHER" id="PTHR45138">
    <property type="entry name" value="REGULATORY COMPONENTS OF SENSORY TRANSDUCTION SYSTEM"/>
    <property type="match status" value="1"/>
</dbReference>
<reference evidence="4 5" key="1">
    <citation type="submission" date="2019-11" db="EMBL/GenBank/DDBJ databases">
        <title>P. haliotis isolates from Z. marina roots.</title>
        <authorList>
            <person name="Cohen M."/>
            <person name="Jospin G."/>
            <person name="Eisen J.A."/>
            <person name="Coil D.A."/>
        </authorList>
    </citation>
    <scope>NUCLEOTIDE SEQUENCE [LARGE SCALE GENOMIC DNA]</scope>
    <source>
        <strain evidence="4 5">UCD-MCMsp1aY</strain>
    </source>
</reference>
<dbReference type="FunFam" id="3.30.70.270:FF:000001">
    <property type="entry name" value="Diguanylate cyclase domain protein"/>
    <property type="match status" value="1"/>
</dbReference>
<keyword evidence="5" id="KW-1185">Reference proteome</keyword>
<accession>A0A6N8F9F7</accession>
<sequence length="297" mass="33247">MDYISHLDVINPDSNAALLTNWAGYQTGYNDQISLVEQLQTTLDIEQQLTIFLEALSNSFKISAIDLETYHGRFTTGKAAKGCETLALPIRIHDQLMGRVLYHSQKPITDILLSSLSNFQKRLVFPLRNALAFWQLQQLALKDSLTGIGNRTSYNEAISRAISHSKRYNTPFSLLVMDLDNFKQVNDNFGHQMGDELLVQFVNLANKCLRNTDQFFRFGGDEFAIILEHDKKSSASIVSNRLLSTVKDSDIVKKFHVSVSIGAAISATEDLESTIFAKADKALYQAKQAGKNCVKFA</sequence>
<dbReference type="PROSITE" id="PS50887">
    <property type="entry name" value="GGDEF"/>
    <property type="match status" value="1"/>
</dbReference>
<dbReference type="Gene3D" id="3.30.70.270">
    <property type="match status" value="1"/>
</dbReference>
<gene>
    <name evidence="4" type="ORF">GNP35_02965</name>
</gene>
<comment type="caution">
    <text evidence="4">The sequence shown here is derived from an EMBL/GenBank/DDBJ whole genome shotgun (WGS) entry which is preliminary data.</text>
</comment>
<dbReference type="AlphaFoldDB" id="A0A6N8F9F7"/>
<dbReference type="InterPro" id="IPR043128">
    <property type="entry name" value="Rev_trsase/Diguanyl_cyclase"/>
</dbReference>
<organism evidence="4 5">
    <name type="scientific">Psychrosphaera haliotis</name>
    <dbReference type="NCBI Taxonomy" id="555083"/>
    <lineage>
        <taxon>Bacteria</taxon>
        <taxon>Pseudomonadati</taxon>
        <taxon>Pseudomonadota</taxon>
        <taxon>Gammaproteobacteria</taxon>
        <taxon>Alteromonadales</taxon>
        <taxon>Pseudoalteromonadaceae</taxon>
        <taxon>Psychrosphaera</taxon>
    </lineage>
</organism>
<evidence type="ECO:0000313" key="5">
    <source>
        <dbReference type="Proteomes" id="UP000439994"/>
    </source>
</evidence>
<dbReference type="SMART" id="SM00267">
    <property type="entry name" value="GGDEF"/>
    <property type="match status" value="1"/>
</dbReference>
<dbReference type="SUPFAM" id="SSF55073">
    <property type="entry name" value="Nucleotide cyclase"/>
    <property type="match status" value="1"/>
</dbReference>
<dbReference type="Pfam" id="PF00990">
    <property type="entry name" value="GGDEF"/>
    <property type="match status" value="1"/>
</dbReference>
<evidence type="ECO:0000256" key="1">
    <source>
        <dbReference type="ARBA" id="ARBA00001946"/>
    </source>
</evidence>
<feature type="domain" description="GGDEF" evidence="3">
    <location>
        <begin position="170"/>
        <end position="297"/>
    </location>
</feature>
<dbReference type="InterPro" id="IPR029787">
    <property type="entry name" value="Nucleotide_cyclase"/>
</dbReference>
<dbReference type="GO" id="GO:0005886">
    <property type="term" value="C:plasma membrane"/>
    <property type="evidence" value="ECO:0007669"/>
    <property type="project" value="TreeGrafter"/>
</dbReference>
<evidence type="ECO:0000256" key="2">
    <source>
        <dbReference type="ARBA" id="ARBA00012528"/>
    </source>
</evidence>
<dbReference type="PANTHER" id="PTHR45138:SF6">
    <property type="entry name" value="DIGUANYLATE CYCLASE DGCN"/>
    <property type="match status" value="1"/>
</dbReference>
<dbReference type="InterPro" id="IPR050469">
    <property type="entry name" value="Diguanylate_Cyclase"/>
</dbReference>
<proteinExistence type="predicted"/>
<dbReference type="GO" id="GO:0043709">
    <property type="term" value="P:cell adhesion involved in single-species biofilm formation"/>
    <property type="evidence" value="ECO:0007669"/>
    <property type="project" value="TreeGrafter"/>
</dbReference>
<dbReference type="InterPro" id="IPR000160">
    <property type="entry name" value="GGDEF_dom"/>
</dbReference>
<evidence type="ECO:0000313" key="4">
    <source>
        <dbReference type="EMBL" id="MUH71550.1"/>
    </source>
</evidence>
<dbReference type="GO" id="GO:1902201">
    <property type="term" value="P:negative regulation of bacterial-type flagellum-dependent cell motility"/>
    <property type="evidence" value="ECO:0007669"/>
    <property type="project" value="TreeGrafter"/>
</dbReference>
<comment type="cofactor">
    <cofactor evidence="1">
        <name>Mg(2+)</name>
        <dbReference type="ChEBI" id="CHEBI:18420"/>
    </cofactor>
</comment>
<dbReference type="EMBL" id="WOCD01000001">
    <property type="protein sequence ID" value="MUH71550.1"/>
    <property type="molecule type" value="Genomic_DNA"/>
</dbReference>
<dbReference type="Proteomes" id="UP000439994">
    <property type="component" value="Unassembled WGS sequence"/>
</dbReference>
<protein>
    <recommendedName>
        <fullName evidence="2">diguanylate cyclase</fullName>
        <ecNumber evidence="2">2.7.7.65</ecNumber>
    </recommendedName>
</protein>
<dbReference type="RefSeq" id="WP_155694365.1">
    <property type="nucleotide sequence ID" value="NZ_BAAAFQ010000006.1"/>
</dbReference>
<dbReference type="NCBIfam" id="TIGR00254">
    <property type="entry name" value="GGDEF"/>
    <property type="match status" value="1"/>
</dbReference>
<name>A0A6N8F9F7_9GAMM</name>
<dbReference type="GO" id="GO:0052621">
    <property type="term" value="F:diguanylate cyclase activity"/>
    <property type="evidence" value="ECO:0007669"/>
    <property type="project" value="UniProtKB-EC"/>
</dbReference>
<dbReference type="OrthoDB" id="9812260at2"/>